<evidence type="ECO:0000256" key="3">
    <source>
        <dbReference type="ARBA" id="ARBA00023015"/>
    </source>
</evidence>
<comment type="subunit">
    <text evidence="2">Interacts transiently with the RNA polymerase catalytic core formed by RpoA, RpoB, RpoC and RpoZ (2 alpha, 1 beta, 1 beta' and 1 omega subunit) to form the RNA polymerase holoenzyme that can initiate transcription.</text>
</comment>
<comment type="caution">
    <text evidence="8">The sequence shown here is derived from an EMBL/GenBank/DDBJ whole genome shotgun (WGS) entry which is preliminary data.</text>
</comment>
<dbReference type="InterPro" id="IPR014284">
    <property type="entry name" value="RNA_pol_sigma-70_dom"/>
</dbReference>
<dbReference type="SUPFAM" id="SSF88659">
    <property type="entry name" value="Sigma3 and sigma4 domains of RNA polymerase sigma factors"/>
    <property type="match status" value="1"/>
</dbReference>
<dbReference type="InterPro" id="IPR052704">
    <property type="entry name" value="ECF_Sigma-70_Domain"/>
</dbReference>
<dbReference type="NCBIfam" id="TIGR02937">
    <property type="entry name" value="sigma70-ECF"/>
    <property type="match status" value="1"/>
</dbReference>
<comment type="similarity">
    <text evidence="1">Belongs to the sigma-70 factor family. ECF subfamily.</text>
</comment>
<reference evidence="8" key="1">
    <citation type="submission" date="2022-10" db="EMBL/GenBank/DDBJ databases">
        <title>The WGS of Solirubrobacter sp. CPCC 204708.</title>
        <authorList>
            <person name="Jiang Z."/>
        </authorList>
    </citation>
    <scope>NUCLEOTIDE SEQUENCE</scope>
    <source>
        <strain evidence="8">CPCC 204708</strain>
    </source>
</reference>
<organism evidence="8 9">
    <name type="scientific">Solirubrobacter deserti</name>
    <dbReference type="NCBI Taxonomy" id="2282478"/>
    <lineage>
        <taxon>Bacteria</taxon>
        <taxon>Bacillati</taxon>
        <taxon>Actinomycetota</taxon>
        <taxon>Thermoleophilia</taxon>
        <taxon>Solirubrobacterales</taxon>
        <taxon>Solirubrobacteraceae</taxon>
        <taxon>Solirubrobacter</taxon>
    </lineage>
</organism>
<evidence type="ECO:0000313" key="8">
    <source>
        <dbReference type="EMBL" id="MDA0138851.1"/>
    </source>
</evidence>
<evidence type="ECO:0000259" key="7">
    <source>
        <dbReference type="Pfam" id="PF08281"/>
    </source>
</evidence>
<protein>
    <submittedName>
        <fullName evidence="8">Sigma-70 family RNA polymerase sigma factor</fullName>
    </submittedName>
</protein>
<dbReference type="Pfam" id="PF08281">
    <property type="entry name" value="Sigma70_r4_2"/>
    <property type="match status" value="1"/>
</dbReference>
<dbReference type="PANTHER" id="PTHR30173:SF43">
    <property type="entry name" value="ECF RNA POLYMERASE SIGMA FACTOR SIGI-RELATED"/>
    <property type="match status" value="1"/>
</dbReference>
<dbReference type="PANTHER" id="PTHR30173">
    <property type="entry name" value="SIGMA 19 FACTOR"/>
    <property type="match status" value="1"/>
</dbReference>
<dbReference type="Gene3D" id="3.10.450.50">
    <property type="match status" value="1"/>
</dbReference>
<dbReference type="Proteomes" id="UP001147700">
    <property type="component" value="Unassembled WGS sequence"/>
</dbReference>
<dbReference type="SUPFAM" id="SSF88946">
    <property type="entry name" value="Sigma2 domain of RNA polymerase sigma factors"/>
    <property type="match status" value="1"/>
</dbReference>
<evidence type="ECO:0000313" key="9">
    <source>
        <dbReference type="Proteomes" id="UP001147700"/>
    </source>
</evidence>
<name>A0ABT4RJW8_9ACTN</name>
<evidence type="ECO:0000256" key="5">
    <source>
        <dbReference type="ARBA" id="ARBA00023163"/>
    </source>
</evidence>
<dbReference type="SUPFAM" id="SSF54427">
    <property type="entry name" value="NTF2-like"/>
    <property type="match status" value="1"/>
</dbReference>
<dbReference type="EMBL" id="JAPCID010000019">
    <property type="protein sequence ID" value="MDA0138851.1"/>
    <property type="molecule type" value="Genomic_DNA"/>
</dbReference>
<dbReference type="InterPro" id="IPR013325">
    <property type="entry name" value="RNA_pol_sigma_r2"/>
</dbReference>
<dbReference type="Gene3D" id="1.10.1740.10">
    <property type="match status" value="1"/>
</dbReference>
<proteinExistence type="inferred from homology"/>
<keyword evidence="9" id="KW-1185">Reference proteome</keyword>
<dbReference type="InterPro" id="IPR013324">
    <property type="entry name" value="RNA_pol_sigma_r3/r4-like"/>
</dbReference>
<sequence>MDEFEAHRPRLHALATRMLGSPAEADDALQEAWLRVDRAGTDGIDNVGGWLTTVVSRVCLTMLDSRKRRREEALEEGRLPDPVITRAPDPESVALAADAVGAALLVVLETLQPAERLAFVLHDLFAVPFEDIAPIVDRSPAAARQLASRARRRVHGADPDAPTADREIVEAFLAAAHDGDFAALLELLDPQVVLRADDGVGALRMLEGAHAVAESATFFAGTREAHPAIVDGAAGFVATEDGVPVAVLAFTIRAGRIVAIDGLSDRERIARLRL</sequence>
<dbReference type="InterPro" id="IPR007627">
    <property type="entry name" value="RNA_pol_sigma70_r2"/>
</dbReference>
<keyword evidence="4" id="KW-0731">Sigma factor</keyword>
<dbReference type="Pfam" id="PF04542">
    <property type="entry name" value="Sigma70_r2"/>
    <property type="match status" value="1"/>
</dbReference>
<evidence type="ECO:0000256" key="1">
    <source>
        <dbReference type="ARBA" id="ARBA00010641"/>
    </source>
</evidence>
<feature type="domain" description="RNA polymerase sigma-70 region 2" evidence="6">
    <location>
        <begin position="4"/>
        <end position="69"/>
    </location>
</feature>
<dbReference type="InterPro" id="IPR036388">
    <property type="entry name" value="WH-like_DNA-bd_sf"/>
</dbReference>
<dbReference type="Gene3D" id="1.10.10.10">
    <property type="entry name" value="Winged helix-like DNA-binding domain superfamily/Winged helix DNA-binding domain"/>
    <property type="match status" value="1"/>
</dbReference>
<dbReference type="RefSeq" id="WP_202953434.1">
    <property type="nucleotide sequence ID" value="NZ_JAPCID010000019.1"/>
</dbReference>
<dbReference type="InterPro" id="IPR032710">
    <property type="entry name" value="NTF2-like_dom_sf"/>
</dbReference>
<gene>
    <name evidence="8" type="ORF">OJ962_15215</name>
</gene>
<keyword evidence="3" id="KW-0805">Transcription regulation</keyword>
<keyword evidence="5" id="KW-0804">Transcription</keyword>
<evidence type="ECO:0000259" key="6">
    <source>
        <dbReference type="Pfam" id="PF04542"/>
    </source>
</evidence>
<accession>A0ABT4RJW8</accession>
<dbReference type="InterPro" id="IPR013249">
    <property type="entry name" value="RNA_pol_sigma70_r4_t2"/>
</dbReference>
<feature type="domain" description="RNA polymerase sigma factor 70 region 4 type 2" evidence="7">
    <location>
        <begin position="103"/>
        <end position="153"/>
    </location>
</feature>
<evidence type="ECO:0000256" key="4">
    <source>
        <dbReference type="ARBA" id="ARBA00023082"/>
    </source>
</evidence>
<evidence type="ECO:0000256" key="2">
    <source>
        <dbReference type="ARBA" id="ARBA00011344"/>
    </source>
</evidence>